<accession>A0AC61NQ82</accession>
<keyword evidence="2" id="KW-1185">Reference proteome</keyword>
<protein>
    <submittedName>
        <fullName evidence="1">Uncharacterized protein</fullName>
    </submittedName>
</protein>
<dbReference type="Proteomes" id="UP000826212">
    <property type="component" value="Chromosome"/>
</dbReference>
<evidence type="ECO:0000313" key="1">
    <source>
        <dbReference type="EMBL" id="QZE15357.1"/>
    </source>
</evidence>
<evidence type="ECO:0000313" key="2">
    <source>
        <dbReference type="Proteomes" id="UP000826212"/>
    </source>
</evidence>
<sequence length="101" mass="11511">MKVEIIRCHPFYSYFVGDKVELGEPVAQTFITGKYAMPIVSSTQSEENQLHEDLPYRELLFENGYTSLDEIEKAGESLIEVNGIGNKAMEKVLHFIQDLKV</sequence>
<gene>
    <name evidence="1" type="ORF">K4L44_05860</name>
</gene>
<reference evidence="1" key="1">
    <citation type="submission" date="2021-08" db="EMBL/GenBank/DDBJ databases">
        <title>Novel anaerobic bacterium isolated from sea squirt in East Sea, Republic of Korea.</title>
        <authorList>
            <person name="Nguyen T.H."/>
            <person name="Li Z."/>
            <person name="Lee Y.-J."/>
            <person name="Ko J."/>
            <person name="Kim S.-G."/>
        </authorList>
    </citation>
    <scope>NUCLEOTIDE SEQUENCE</scope>
    <source>
        <strain evidence="1">KCTC 25031</strain>
    </source>
</reference>
<proteinExistence type="predicted"/>
<dbReference type="EMBL" id="CP081303">
    <property type="protein sequence ID" value="QZE15357.1"/>
    <property type="molecule type" value="Genomic_DNA"/>
</dbReference>
<name>A0AC61NQ82_9BACT</name>
<organism evidence="1 2">
    <name type="scientific">Halosquirtibacter laminarini</name>
    <dbReference type="NCBI Taxonomy" id="3374600"/>
    <lineage>
        <taxon>Bacteria</taxon>
        <taxon>Pseudomonadati</taxon>
        <taxon>Bacteroidota</taxon>
        <taxon>Bacteroidia</taxon>
        <taxon>Marinilabiliales</taxon>
        <taxon>Prolixibacteraceae</taxon>
        <taxon>Halosquirtibacter</taxon>
    </lineage>
</organism>